<dbReference type="HOGENOM" id="CLU_000604_1_22_12"/>
<evidence type="ECO:0000256" key="2">
    <source>
        <dbReference type="ARBA" id="ARBA00022741"/>
    </source>
</evidence>
<sequence length="225" mass="24706">MYPVIKTEKLKRYYNMGDTTVKALDGVDIEIHSGEMVSVMGPSGSGKSTLMHLVGCLDSPSHGSILIDGEDISAFNEAQLAAIRNRKIGFVFQQFNLLSKTTILDNVATPLMYARVNAAERHRRAENALVRVGLGDRIYHRPNELSGGQRQRAAIARALVTEPSLILADEPTGALDSKTGEQIIELFHELHKEGNSFLVVTHDPEVSAECQRTIRLRDGVIEEAG</sequence>
<dbReference type="InterPro" id="IPR017911">
    <property type="entry name" value="MacB-like_ATP-bd"/>
</dbReference>
<dbReference type="PANTHER" id="PTHR24220:SF86">
    <property type="entry name" value="ABC TRANSPORTER ABCH.1"/>
    <property type="match status" value="1"/>
</dbReference>
<dbReference type="Pfam" id="PF00005">
    <property type="entry name" value="ABC_tran"/>
    <property type="match status" value="1"/>
</dbReference>
<dbReference type="GO" id="GO:0005524">
    <property type="term" value="F:ATP binding"/>
    <property type="evidence" value="ECO:0007669"/>
    <property type="project" value="UniProtKB-KW"/>
</dbReference>
<dbReference type="InterPro" id="IPR017871">
    <property type="entry name" value="ABC_transporter-like_CS"/>
</dbReference>
<dbReference type="InterPro" id="IPR003439">
    <property type="entry name" value="ABC_transporter-like_ATP-bd"/>
</dbReference>
<evidence type="ECO:0000313" key="7">
    <source>
        <dbReference type="Proteomes" id="UP000018680"/>
    </source>
</evidence>
<reference evidence="6 7" key="1">
    <citation type="journal article" date="2015" name="Stand. Genomic Sci.">
        <title>Complete genome sequence and description of Salinispira pacifica gen. nov., sp. nov., a novel spirochaete isolated form a hypersaline microbial mat.</title>
        <authorList>
            <person name="Ben Hania W."/>
            <person name="Joseph M."/>
            <person name="Schumann P."/>
            <person name="Bunk B."/>
            <person name="Fiebig A."/>
            <person name="Sproer C."/>
            <person name="Klenk H.P."/>
            <person name="Fardeau M.L."/>
            <person name="Spring S."/>
        </authorList>
    </citation>
    <scope>NUCLEOTIDE SEQUENCE [LARGE SCALE GENOMIC DNA]</scope>
    <source>
        <strain evidence="6 7">L21-RPul-D2</strain>
    </source>
</reference>
<dbReference type="EMBL" id="CP006939">
    <property type="protein sequence ID" value="AHC14474.1"/>
    <property type="molecule type" value="Genomic_DNA"/>
</dbReference>
<accession>V5WFX9</accession>
<evidence type="ECO:0000313" key="6">
    <source>
        <dbReference type="EMBL" id="AHC14474.1"/>
    </source>
</evidence>
<dbReference type="CDD" id="cd03255">
    <property type="entry name" value="ABC_MJ0796_LolCDE_FtsE"/>
    <property type="match status" value="1"/>
</dbReference>
<dbReference type="STRING" id="1307761.L21SP2_1058"/>
<dbReference type="eggNOG" id="COG1136">
    <property type="taxonomic scope" value="Bacteria"/>
</dbReference>
<dbReference type="GO" id="GO:0098796">
    <property type="term" value="C:membrane protein complex"/>
    <property type="evidence" value="ECO:0007669"/>
    <property type="project" value="UniProtKB-ARBA"/>
</dbReference>
<dbReference type="FunFam" id="3.40.50.300:FF:000032">
    <property type="entry name" value="Export ABC transporter ATP-binding protein"/>
    <property type="match status" value="1"/>
</dbReference>
<evidence type="ECO:0000256" key="3">
    <source>
        <dbReference type="ARBA" id="ARBA00022840"/>
    </source>
</evidence>
<keyword evidence="3 6" id="KW-0067">ATP-binding</keyword>
<keyword evidence="2" id="KW-0547">Nucleotide-binding</keyword>
<dbReference type="InterPro" id="IPR003593">
    <property type="entry name" value="AAA+_ATPase"/>
</dbReference>
<dbReference type="PATRIC" id="fig|1307761.3.peg.1054"/>
<dbReference type="OrthoDB" id="9805538at2"/>
<dbReference type="InterPro" id="IPR027417">
    <property type="entry name" value="P-loop_NTPase"/>
</dbReference>
<proteinExistence type="inferred from homology"/>
<organism evidence="6 7">
    <name type="scientific">Salinispira pacifica</name>
    <dbReference type="NCBI Taxonomy" id="1307761"/>
    <lineage>
        <taxon>Bacteria</taxon>
        <taxon>Pseudomonadati</taxon>
        <taxon>Spirochaetota</taxon>
        <taxon>Spirochaetia</taxon>
        <taxon>Spirochaetales</taxon>
        <taxon>Spirochaetaceae</taxon>
        <taxon>Salinispira</taxon>
    </lineage>
</organism>
<dbReference type="GO" id="GO:0022857">
    <property type="term" value="F:transmembrane transporter activity"/>
    <property type="evidence" value="ECO:0007669"/>
    <property type="project" value="UniProtKB-ARBA"/>
</dbReference>
<dbReference type="SUPFAM" id="SSF52540">
    <property type="entry name" value="P-loop containing nucleoside triphosphate hydrolases"/>
    <property type="match status" value="1"/>
</dbReference>
<dbReference type="RefSeq" id="WP_024267404.1">
    <property type="nucleotide sequence ID" value="NC_023035.1"/>
</dbReference>
<dbReference type="AlphaFoldDB" id="V5WFX9"/>
<dbReference type="Gene3D" id="3.40.50.300">
    <property type="entry name" value="P-loop containing nucleotide triphosphate hydrolases"/>
    <property type="match status" value="1"/>
</dbReference>
<dbReference type="GO" id="GO:0016887">
    <property type="term" value="F:ATP hydrolysis activity"/>
    <property type="evidence" value="ECO:0007669"/>
    <property type="project" value="InterPro"/>
</dbReference>
<evidence type="ECO:0000256" key="1">
    <source>
        <dbReference type="ARBA" id="ARBA00022448"/>
    </source>
</evidence>
<dbReference type="PANTHER" id="PTHR24220">
    <property type="entry name" value="IMPORT ATP-BINDING PROTEIN"/>
    <property type="match status" value="1"/>
</dbReference>
<dbReference type="PROSITE" id="PS50893">
    <property type="entry name" value="ABC_TRANSPORTER_2"/>
    <property type="match status" value="1"/>
</dbReference>
<dbReference type="InterPro" id="IPR015854">
    <property type="entry name" value="ABC_transpr_LolD-like"/>
</dbReference>
<dbReference type="GO" id="GO:0005886">
    <property type="term" value="C:plasma membrane"/>
    <property type="evidence" value="ECO:0007669"/>
    <property type="project" value="TreeGrafter"/>
</dbReference>
<protein>
    <submittedName>
        <fullName evidence="6">ABC transporter, ATP-binding protein</fullName>
    </submittedName>
</protein>
<keyword evidence="7" id="KW-1185">Reference proteome</keyword>
<feature type="domain" description="ABC transporter" evidence="5">
    <location>
        <begin position="5"/>
        <end position="225"/>
    </location>
</feature>
<gene>
    <name evidence="6" type="ORF">L21SP2_1058</name>
</gene>
<dbReference type="Proteomes" id="UP000018680">
    <property type="component" value="Chromosome"/>
</dbReference>
<dbReference type="KEGG" id="slr:L21SP2_1058"/>
<evidence type="ECO:0000259" key="5">
    <source>
        <dbReference type="PROSITE" id="PS50893"/>
    </source>
</evidence>
<name>V5WFX9_9SPIO</name>
<dbReference type="SMART" id="SM00382">
    <property type="entry name" value="AAA"/>
    <property type="match status" value="1"/>
</dbReference>
<evidence type="ECO:0000256" key="4">
    <source>
        <dbReference type="ARBA" id="ARBA00038388"/>
    </source>
</evidence>
<keyword evidence="1" id="KW-0813">Transport</keyword>
<comment type="similarity">
    <text evidence="4">Belongs to the ABC transporter superfamily. Macrolide exporter (TC 3.A.1.122) family.</text>
</comment>
<dbReference type="PROSITE" id="PS00211">
    <property type="entry name" value="ABC_TRANSPORTER_1"/>
    <property type="match status" value="1"/>
</dbReference>